<feature type="compositionally biased region" description="Polar residues" evidence="7">
    <location>
        <begin position="449"/>
        <end position="461"/>
    </location>
</feature>
<dbReference type="EMBL" id="CP144060">
    <property type="protein sequence ID" value="WWD21048.1"/>
    <property type="molecule type" value="Genomic_DNA"/>
</dbReference>
<feature type="compositionally biased region" description="Polar residues" evidence="7">
    <location>
        <begin position="662"/>
        <end position="682"/>
    </location>
</feature>
<feature type="compositionally biased region" description="Low complexity" evidence="7">
    <location>
        <begin position="127"/>
        <end position="152"/>
    </location>
</feature>
<name>A0AAJ8LLR9_9TREE</name>
<feature type="compositionally biased region" description="Polar residues" evidence="7">
    <location>
        <begin position="300"/>
        <end position="316"/>
    </location>
</feature>
<dbReference type="PANTHER" id="PTHR19327">
    <property type="entry name" value="GOLGIN"/>
    <property type="match status" value="1"/>
</dbReference>
<dbReference type="GeneID" id="43587550"/>
<dbReference type="KEGG" id="ksn:43587550"/>
<dbReference type="GO" id="GO:0005815">
    <property type="term" value="C:microtubule organizing center"/>
    <property type="evidence" value="ECO:0007669"/>
    <property type="project" value="UniProtKB-SubCell"/>
</dbReference>
<feature type="region of interest" description="Disordered" evidence="7">
    <location>
        <begin position="443"/>
        <end position="471"/>
    </location>
</feature>
<gene>
    <name evidence="9" type="ORF">CI109_105529</name>
</gene>
<comment type="subcellular location">
    <subcellularLocation>
        <location evidence="1">Cytoplasm</location>
        <location evidence="1">Cytoskeleton</location>
        <location evidence="1">Microtubule organizing center</location>
    </subcellularLocation>
</comment>
<evidence type="ECO:0000313" key="9">
    <source>
        <dbReference type="EMBL" id="WWD21048.1"/>
    </source>
</evidence>
<feature type="region of interest" description="Disordered" evidence="7">
    <location>
        <begin position="549"/>
        <end position="593"/>
    </location>
</feature>
<feature type="compositionally biased region" description="Polar residues" evidence="7">
    <location>
        <begin position="278"/>
        <end position="291"/>
    </location>
</feature>
<evidence type="ECO:0000256" key="5">
    <source>
        <dbReference type="ARBA" id="ARBA00023212"/>
    </source>
</evidence>
<evidence type="ECO:0000256" key="3">
    <source>
        <dbReference type="ARBA" id="ARBA00022553"/>
    </source>
</evidence>
<feature type="region of interest" description="Disordered" evidence="7">
    <location>
        <begin position="881"/>
        <end position="901"/>
    </location>
</feature>
<dbReference type="Pfam" id="PF10495">
    <property type="entry name" value="PACT_coil_coil"/>
    <property type="match status" value="1"/>
</dbReference>
<evidence type="ECO:0000256" key="7">
    <source>
        <dbReference type="SAM" id="MobiDB-lite"/>
    </source>
</evidence>
<evidence type="ECO:0000256" key="1">
    <source>
        <dbReference type="ARBA" id="ARBA00004267"/>
    </source>
</evidence>
<evidence type="ECO:0000256" key="6">
    <source>
        <dbReference type="SAM" id="Coils"/>
    </source>
</evidence>
<feature type="compositionally biased region" description="Basic and acidic residues" evidence="7">
    <location>
        <begin position="1660"/>
        <end position="1669"/>
    </location>
</feature>
<feature type="compositionally biased region" description="Polar residues" evidence="7">
    <location>
        <begin position="105"/>
        <end position="126"/>
    </location>
</feature>
<feature type="compositionally biased region" description="Low complexity" evidence="7">
    <location>
        <begin position="218"/>
        <end position="233"/>
    </location>
</feature>
<feature type="region of interest" description="Disordered" evidence="7">
    <location>
        <begin position="1048"/>
        <end position="1076"/>
    </location>
</feature>
<dbReference type="InterPro" id="IPR019528">
    <property type="entry name" value="PACT_domain"/>
</dbReference>
<protein>
    <recommendedName>
        <fullName evidence="8">Pericentrin/AKAP-450 centrosomal targeting domain-containing protein</fullName>
    </recommendedName>
</protein>
<feature type="region of interest" description="Disordered" evidence="7">
    <location>
        <begin position="488"/>
        <end position="522"/>
    </location>
</feature>
<reference evidence="9" key="2">
    <citation type="submission" date="2024-01" db="EMBL/GenBank/DDBJ databases">
        <title>Comparative genomics of Cryptococcus and Kwoniella reveals pathogenesis evolution and contrasting modes of karyotype evolution via chromosome fusion or intercentromeric recombination.</title>
        <authorList>
            <person name="Coelho M.A."/>
            <person name="David-Palma M."/>
            <person name="Shea T."/>
            <person name="Bowers K."/>
            <person name="McGinley-Smith S."/>
            <person name="Mohammad A.W."/>
            <person name="Gnirke A."/>
            <person name="Yurkov A.M."/>
            <person name="Nowrousian M."/>
            <person name="Sun S."/>
            <person name="Cuomo C.A."/>
            <person name="Heitman J."/>
        </authorList>
    </citation>
    <scope>NUCLEOTIDE SEQUENCE</scope>
    <source>
        <strain evidence="9">CBS 12478</strain>
    </source>
</reference>
<dbReference type="PANTHER" id="PTHR19327:SF0">
    <property type="entry name" value="GOLGIN SUBFAMILY A MEMBER 4"/>
    <property type="match status" value="1"/>
</dbReference>
<feature type="coiled-coil region" evidence="6">
    <location>
        <begin position="605"/>
        <end position="646"/>
    </location>
</feature>
<feature type="region of interest" description="Disordered" evidence="7">
    <location>
        <begin position="24"/>
        <end position="421"/>
    </location>
</feature>
<proteinExistence type="predicted"/>
<feature type="coiled-coil region" evidence="6">
    <location>
        <begin position="726"/>
        <end position="845"/>
    </location>
</feature>
<feature type="compositionally biased region" description="Polar residues" evidence="7">
    <location>
        <begin position="80"/>
        <end position="98"/>
    </location>
</feature>
<feature type="coiled-coil region" evidence="6">
    <location>
        <begin position="1493"/>
        <end position="1527"/>
    </location>
</feature>
<feature type="compositionally biased region" description="Low complexity" evidence="7">
    <location>
        <begin position="1048"/>
        <end position="1065"/>
    </location>
</feature>
<feature type="coiled-coil region" evidence="6">
    <location>
        <begin position="1332"/>
        <end position="1467"/>
    </location>
</feature>
<feature type="compositionally biased region" description="Polar residues" evidence="7">
    <location>
        <begin position="397"/>
        <end position="408"/>
    </location>
</feature>
<keyword evidence="4 6" id="KW-0175">Coiled coil</keyword>
<dbReference type="Proteomes" id="UP000322225">
    <property type="component" value="Chromosome 10"/>
</dbReference>
<sequence>MATSYPLDTPSRVLRRVQQLEDMELPSLPSFQHDDIDYDSMSGAETSRDDQHDQTSHDDSHDYMATPHPLRKVMAPPPSSTVTAGTRSPADSFSTASGSPFPPLESSSDANTTSPYASTRALTSTPQSRVSRSQSRSLAGSTTQEYTTNTTRTSRHERTRSGTGSLGNSTHASRRDRWQKPGEMSGSFSGEEIQPLELGTEKSVPLNDHSDAYSDSQSLPELPSLSAPPAESPITRRLSSGHILLERPRKRGPSGGSEQLEQRDEMKNDPSLLESPNMIASQSSVVTTLHVPQQDRIPSLSRSEMSGTDTSVTSTPEGPVRNVSMMTPRSDGHQEYEVTGEYTFNPEAQSDQDENPTLDYHHEYEYTPQEEQSSDAPESYASPAKRMDNYSPAKQVYTPSIASFTTPGTVRGQPFRENSYNLPSAPTTALQDVTDAFQNTPTAIPFTPSPSGMSSKVSDFSTPRAPLDDAERRKSHVLAVLNSTSRVMRPSVKGTPHPLRRVSTAPASESIAEESSEEGSSRIMSLATPGMRSRLTVDQSGNESFVSVASSADLTSDRRASHLHSRLSRGNTSFPTILLPTNPSTSGGGSLKGLSDQRADGIKIHKHLNAMNKQLLETNAELAREAEAWKDEVERLKGVLREAGIEVEELDVLAGIRADRSGSVNESQQLPDWSGASPASHSGKQDHSELISRISSLSGRRRSSPFSKASTTAQDLLDGLSPEEHAAVLQEMAEKLESLEEGLNEKDEVINDLQEQLKIAKQSPSLTQEDLHIQIDKLSQQLEEAERARVSLHAEFSQKTEQHAKRFGEICSGFEEQVKGLEMELASAKGEVDRLRADKSRLERIASTDDVDAREGELRKQIQNLGVELNVVKQQAKTRADEVEKLKSHSSQLQEERKDLMNRTETAEAQVDELKSKLAEGEAEGNKADLESMKSELRAACEAQTAAEDEVARLEEEVADLRQTTVDQEAELDKQHEHIQELNRVVEDLDADLAAAKEHSRAGSMDGETVHQLQQDLEKVNALLSQKESEIESLRGKLEVADIASKSLRTSLRRSTSPGSTLTPTAKTPGYTNVSSSGQESFIAAMEDRLDEAYREIGRLKHEIGATPQRKSAIEVRDARIQALEREKAALADRLAAAKTVSTSTPASTSGMMEAASPFRPTPFVHKAIASLKTPRTPGPMKELSWLQTTIQDSNEPMLQAQIDYLQQELNNANGQLDNNFSRLESAGLGAIALAEKLAAAEDRISELEDEIRTLSQRNRASLALVSAHREERDNDNEGRLKKALTAVHQQMEELRSDIAIERSRLRKDNGRLNDLVSELKLKSRGEVDSFRAEIQRLAADAENDLRAAQDDLSRVTRERDDLVQDLQRSKSQITQLEQKVVNERRSRDSLMRKHAQSANNNEELVQKTQTIQSLQTSLRQANTDADRLRDILEKRERALTDSETRVNQYRQERETVARELASFEKDLLIQRAESEEFGVQLQALKREQNDVTGRHASEIKKLERELVEVKDRERRARRELESVQDRYEQVEQWRRGHACDDGLTDALIEQKAKFKAQSRELATQIRYLKAKFTREATFRNALALQKRYLLLLVGGMSLNEQATLRAISKMGFPVPEPPRPARSFKAVALAVLGVIRANNAAKQWRTERELKSSITSSNGERRRVSSRT</sequence>
<keyword evidence="10" id="KW-1185">Reference proteome</keyword>
<keyword evidence="2" id="KW-0963">Cytoplasm</keyword>
<feature type="coiled-coil region" evidence="6">
    <location>
        <begin position="1083"/>
        <end position="1141"/>
    </location>
</feature>
<feature type="region of interest" description="Disordered" evidence="7">
    <location>
        <begin position="661"/>
        <end position="718"/>
    </location>
</feature>
<feature type="domain" description="Pericentrin/AKAP-450 centrosomal targeting" evidence="8">
    <location>
        <begin position="1572"/>
        <end position="1645"/>
    </location>
</feature>
<feature type="coiled-coil region" evidence="6">
    <location>
        <begin position="1231"/>
        <end position="1265"/>
    </location>
</feature>
<feature type="compositionally biased region" description="Polar residues" evidence="7">
    <location>
        <begin position="570"/>
        <end position="583"/>
    </location>
</feature>
<feature type="compositionally biased region" description="Basic and acidic residues" evidence="7">
    <location>
        <begin position="46"/>
        <end position="62"/>
    </location>
</feature>
<dbReference type="Gene3D" id="1.10.287.1490">
    <property type="match status" value="1"/>
</dbReference>
<keyword evidence="5" id="KW-0206">Cytoskeleton</keyword>
<feature type="compositionally biased region" description="Polar residues" evidence="7">
    <location>
        <begin position="705"/>
        <end position="714"/>
    </location>
</feature>
<evidence type="ECO:0000259" key="8">
    <source>
        <dbReference type="Pfam" id="PF10495"/>
    </source>
</evidence>
<dbReference type="RefSeq" id="XP_031862285.2">
    <property type="nucleotide sequence ID" value="XM_032003427.2"/>
</dbReference>
<keyword evidence="3" id="KW-0597">Phosphoprotein</keyword>
<organism evidence="9 10">
    <name type="scientific">Kwoniella shandongensis</name>
    <dbReference type="NCBI Taxonomy" id="1734106"/>
    <lineage>
        <taxon>Eukaryota</taxon>
        <taxon>Fungi</taxon>
        <taxon>Dikarya</taxon>
        <taxon>Basidiomycota</taxon>
        <taxon>Agaricomycotina</taxon>
        <taxon>Tremellomycetes</taxon>
        <taxon>Tremellales</taxon>
        <taxon>Cryptococcaceae</taxon>
        <taxon>Kwoniella</taxon>
    </lineage>
</organism>
<reference evidence="9" key="1">
    <citation type="submission" date="2017-08" db="EMBL/GenBank/DDBJ databases">
        <authorList>
            <person name="Cuomo C."/>
            <person name="Billmyre B."/>
            <person name="Heitman J."/>
        </authorList>
    </citation>
    <scope>NUCLEOTIDE SEQUENCE</scope>
    <source>
        <strain evidence="9">CBS 12478</strain>
    </source>
</reference>
<evidence type="ECO:0000256" key="4">
    <source>
        <dbReference type="ARBA" id="ARBA00023054"/>
    </source>
</evidence>
<dbReference type="GO" id="GO:0005737">
    <property type="term" value="C:cytoplasm"/>
    <property type="evidence" value="ECO:0007669"/>
    <property type="project" value="UniProtKB-ARBA"/>
</dbReference>
<evidence type="ECO:0000313" key="10">
    <source>
        <dbReference type="Proteomes" id="UP000322225"/>
    </source>
</evidence>
<accession>A0AAJ8LLR9</accession>
<feature type="region of interest" description="Disordered" evidence="7">
    <location>
        <begin position="1647"/>
        <end position="1669"/>
    </location>
</feature>
<evidence type="ECO:0000256" key="2">
    <source>
        <dbReference type="ARBA" id="ARBA00022490"/>
    </source>
</evidence>